<gene>
    <name evidence="2" type="ORF">J2W48_004565</name>
</gene>
<feature type="signal peptide" evidence="1">
    <location>
        <begin position="1"/>
        <end position="23"/>
    </location>
</feature>
<dbReference type="EMBL" id="JAVDWQ010000027">
    <property type="protein sequence ID" value="MDR7212600.1"/>
    <property type="molecule type" value="Genomic_DNA"/>
</dbReference>
<dbReference type="RefSeq" id="WP_310284314.1">
    <property type="nucleotide sequence ID" value="NZ_JAVDWQ010000027.1"/>
</dbReference>
<protein>
    <submittedName>
        <fullName evidence="2">Copper chaperone CopZ</fullName>
    </submittedName>
</protein>
<evidence type="ECO:0000313" key="3">
    <source>
        <dbReference type="Proteomes" id="UP001269081"/>
    </source>
</evidence>
<comment type="caution">
    <text evidence="2">The sequence shown here is derived from an EMBL/GenBank/DDBJ whole genome shotgun (WGS) entry which is preliminary data.</text>
</comment>
<accession>A0ABU1YED3</accession>
<evidence type="ECO:0000313" key="2">
    <source>
        <dbReference type="EMBL" id="MDR7212600.1"/>
    </source>
</evidence>
<keyword evidence="1" id="KW-0732">Signal</keyword>
<dbReference type="Proteomes" id="UP001269081">
    <property type="component" value="Unassembled WGS sequence"/>
</dbReference>
<sequence>MKTFLKTIILIITVFLISNKVSAQKTNQKAVIKTVLNCTHCSACETCGLKFKTEMLKITGIKMYELDEKAMTFTVYFNSKKTDLQTIKQGISKLGYDADEIRADASAYAKLDDCCKIL</sequence>
<reference evidence="2 3" key="1">
    <citation type="submission" date="2023-07" db="EMBL/GenBank/DDBJ databases">
        <title>Sorghum-associated microbial communities from plants grown in Nebraska, USA.</title>
        <authorList>
            <person name="Schachtman D."/>
        </authorList>
    </citation>
    <scope>NUCLEOTIDE SEQUENCE [LARGE SCALE GENOMIC DNA]</scope>
    <source>
        <strain evidence="2 3">4129</strain>
    </source>
</reference>
<feature type="chain" id="PRO_5045960602" evidence="1">
    <location>
        <begin position="24"/>
        <end position="118"/>
    </location>
</feature>
<dbReference type="InterPro" id="IPR036163">
    <property type="entry name" value="HMA_dom_sf"/>
</dbReference>
<name>A0ABU1YED3_9FLAO</name>
<keyword evidence="3" id="KW-1185">Reference proteome</keyword>
<organism evidence="2 3">
    <name type="scientific">Flavobacterium piscis</name>
    <dbReference type="NCBI Taxonomy" id="1114874"/>
    <lineage>
        <taxon>Bacteria</taxon>
        <taxon>Pseudomonadati</taxon>
        <taxon>Bacteroidota</taxon>
        <taxon>Flavobacteriia</taxon>
        <taxon>Flavobacteriales</taxon>
        <taxon>Flavobacteriaceae</taxon>
        <taxon>Flavobacterium</taxon>
    </lineage>
</organism>
<proteinExistence type="predicted"/>
<dbReference type="Gene3D" id="3.30.70.100">
    <property type="match status" value="1"/>
</dbReference>
<evidence type="ECO:0000256" key="1">
    <source>
        <dbReference type="SAM" id="SignalP"/>
    </source>
</evidence>
<dbReference type="SUPFAM" id="SSF55008">
    <property type="entry name" value="HMA, heavy metal-associated domain"/>
    <property type="match status" value="1"/>
</dbReference>